<evidence type="ECO:0000256" key="4">
    <source>
        <dbReference type="ARBA" id="ARBA00022722"/>
    </source>
</evidence>
<evidence type="ECO:0000256" key="1">
    <source>
        <dbReference type="ARBA" id="ARBA00001968"/>
    </source>
</evidence>
<evidence type="ECO:0000256" key="7">
    <source>
        <dbReference type="ARBA" id="ARBA00023242"/>
    </source>
</evidence>
<dbReference type="GO" id="GO:0005634">
    <property type="term" value="C:nucleus"/>
    <property type="evidence" value="ECO:0007669"/>
    <property type="project" value="UniProtKB-SubCell"/>
</dbReference>
<accession>A0A8D0HC00</accession>
<evidence type="ECO:0000256" key="6">
    <source>
        <dbReference type="ARBA" id="ARBA00022801"/>
    </source>
</evidence>
<feature type="domain" description="DDE Tnp4" evidence="8">
    <location>
        <begin position="164"/>
        <end position="325"/>
    </location>
</feature>
<evidence type="ECO:0000256" key="2">
    <source>
        <dbReference type="ARBA" id="ARBA00004123"/>
    </source>
</evidence>
<name>A0A8D0HC00_SPHPU</name>
<dbReference type="InterPro" id="IPR058353">
    <property type="entry name" value="DUF8040"/>
</dbReference>
<dbReference type="GO" id="GO:0016787">
    <property type="term" value="F:hydrolase activity"/>
    <property type="evidence" value="ECO:0007669"/>
    <property type="project" value="UniProtKB-KW"/>
</dbReference>
<dbReference type="InterPro" id="IPR045249">
    <property type="entry name" value="HARBI1-like"/>
</dbReference>
<dbReference type="Ensembl" id="ENSSPUT00000020667.1">
    <property type="protein sequence ID" value="ENSSPUP00000019399.1"/>
    <property type="gene ID" value="ENSSPUG00000014944.1"/>
</dbReference>
<dbReference type="Pfam" id="PF13359">
    <property type="entry name" value="DDE_Tnp_4"/>
    <property type="match status" value="1"/>
</dbReference>
<evidence type="ECO:0000256" key="5">
    <source>
        <dbReference type="ARBA" id="ARBA00022723"/>
    </source>
</evidence>
<sequence length="392" mass="44324">MKIITSLPMKFTTASMALQDLLGESLHEVESSLQQSSDWWENVVNGPNYSNQRWISDFRMSKDVFKKIVNSLRPMLSKKTTNMRATISTEKRVAITLWKLVTPNSYRAVAAQFGVGVLTVCVIVKEVCRAINGTLLHKVICFKSIDTIMDGFKRHGSPHCMGAVYGSHIEIHAPEEEPENYVCRKKYYSIVLQAVADSELLFRDVYVGYAGSAHDSQILHSSPLFHRKYKGILRPDPVIVIDNMPVHPVLLGDKAYPQVPWLLRVYDDGESTAADRYNLRFNNCRNFVERAFGLLKGCFQMLLKCADMRLDNAEEAVVTCCILHNVIQTDGQALNWNEDAEPDAPDNNIQVPDVGNIPRGVKLLGSAVRDSFCTHFEREHNMGIRWQPPQPK</sequence>
<evidence type="ECO:0000313" key="10">
    <source>
        <dbReference type="Ensembl" id="ENSSPUP00000019399.1"/>
    </source>
</evidence>
<dbReference type="AlphaFoldDB" id="A0A8D0HC00"/>
<organism evidence="10 11">
    <name type="scientific">Sphenodon punctatus</name>
    <name type="common">Tuatara</name>
    <name type="synonym">Hatteria punctata</name>
    <dbReference type="NCBI Taxonomy" id="8508"/>
    <lineage>
        <taxon>Eukaryota</taxon>
        <taxon>Metazoa</taxon>
        <taxon>Chordata</taxon>
        <taxon>Craniata</taxon>
        <taxon>Vertebrata</taxon>
        <taxon>Euteleostomi</taxon>
        <taxon>Lepidosauria</taxon>
        <taxon>Sphenodontia</taxon>
        <taxon>Sphenodontidae</taxon>
        <taxon>Sphenodon</taxon>
    </lineage>
</organism>
<proteinExistence type="inferred from homology"/>
<dbReference type="InterPro" id="IPR027806">
    <property type="entry name" value="HARBI1_dom"/>
</dbReference>
<dbReference type="PANTHER" id="PTHR22930">
    <property type="match status" value="1"/>
</dbReference>
<keyword evidence="11" id="KW-1185">Reference proteome</keyword>
<reference evidence="10" key="2">
    <citation type="submission" date="2025-09" db="UniProtKB">
        <authorList>
            <consortium name="Ensembl"/>
        </authorList>
    </citation>
    <scope>IDENTIFICATION</scope>
</reference>
<evidence type="ECO:0000259" key="8">
    <source>
        <dbReference type="Pfam" id="PF13359"/>
    </source>
</evidence>
<evidence type="ECO:0000256" key="3">
    <source>
        <dbReference type="ARBA" id="ARBA00006958"/>
    </source>
</evidence>
<keyword evidence="7" id="KW-0539">Nucleus</keyword>
<comment type="subcellular location">
    <subcellularLocation>
        <location evidence="2">Nucleus</location>
    </subcellularLocation>
</comment>
<keyword evidence="5" id="KW-0479">Metal-binding</keyword>
<evidence type="ECO:0008006" key="12">
    <source>
        <dbReference type="Google" id="ProtNLM"/>
    </source>
</evidence>
<dbReference type="OMA" id="STHIMIR"/>
<dbReference type="GO" id="GO:0046872">
    <property type="term" value="F:metal ion binding"/>
    <property type="evidence" value="ECO:0007669"/>
    <property type="project" value="UniProtKB-KW"/>
</dbReference>
<dbReference type="GO" id="GO:0004518">
    <property type="term" value="F:nuclease activity"/>
    <property type="evidence" value="ECO:0007669"/>
    <property type="project" value="UniProtKB-KW"/>
</dbReference>
<comment type="cofactor">
    <cofactor evidence="1">
        <name>a divalent metal cation</name>
        <dbReference type="ChEBI" id="CHEBI:60240"/>
    </cofactor>
</comment>
<keyword evidence="4" id="KW-0540">Nuclease</keyword>
<evidence type="ECO:0000313" key="11">
    <source>
        <dbReference type="Proteomes" id="UP000694392"/>
    </source>
</evidence>
<dbReference type="PANTHER" id="PTHR22930:SF85">
    <property type="entry name" value="GH03217P-RELATED"/>
    <property type="match status" value="1"/>
</dbReference>
<feature type="domain" description="DUF8040" evidence="9">
    <location>
        <begin position="35"/>
        <end position="131"/>
    </location>
</feature>
<keyword evidence="6" id="KW-0378">Hydrolase</keyword>
<dbReference type="Proteomes" id="UP000694392">
    <property type="component" value="Unplaced"/>
</dbReference>
<dbReference type="Pfam" id="PF26138">
    <property type="entry name" value="DUF8040"/>
    <property type="match status" value="1"/>
</dbReference>
<reference evidence="10" key="1">
    <citation type="submission" date="2025-08" db="UniProtKB">
        <authorList>
            <consortium name="Ensembl"/>
        </authorList>
    </citation>
    <scope>IDENTIFICATION</scope>
</reference>
<protein>
    <recommendedName>
        <fullName evidence="12">DDE Tnp4 domain-containing protein</fullName>
    </recommendedName>
</protein>
<evidence type="ECO:0000259" key="9">
    <source>
        <dbReference type="Pfam" id="PF26138"/>
    </source>
</evidence>
<dbReference type="GeneTree" id="ENSGT00940000163810"/>
<comment type="similarity">
    <text evidence="3">Belongs to the HARBI1 family.</text>
</comment>